<evidence type="ECO:0000256" key="1">
    <source>
        <dbReference type="RuleBase" id="RU368122"/>
    </source>
</evidence>
<sequence>MFFQTSALIALAASASAHMVLNSPVPFDWEDSGTQQSPLEPADFPCKQPSGTYAVTTMNTVAAGGSLEVQLKGGATHGGGSCQFSITTDTKPTKDSQWKVLHSQIHGCQGGASDANMSNDKDDLGNPKIPVKIPEGLPAGQYTFAWTWLNKLGNREFYMNCAPLTVTSGSSKRDTASADVSSILGQLPDMFVANLPPTECEVASGQDFVYPNPGDSVATGEGAAPGTAISGANCAAVTILGAGAGQLGSPAQATAAPTNSGGVFAPGASSAAGTAPVASASAPAVTQAPVASQPAASYQASQPAATPAASQPAAAQPSSPSTGGSGTETGTGTGSTNASSGAGTPCDTDGAVVCIGTDSFGLCNFGTAVAQKLAAGMSCSNGQLSRRSIRFPRGTLHNRHAALHKRASAL</sequence>
<evidence type="ECO:0000313" key="5">
    <source>
        <dbReference type="EMBL" id="KAL1593814.1"/>
    </source>
</evidence>
<feature type="signal peptide" evidence="3">
    <location>
        <begin position="1"/>
        <end position="17"/>
    </location>
</feature>
<organism evidence="5 6">
    <name type="scientific">Paraconiothyrium brasiliense</name>
    <dbReference type="NCBI Taxonomy" id="300254"/>
    <lineage>
        <taxon>Eukaryota</taxon>
        <taxon>Fungi</taxon>
        <taxon>Dikarya</taxon>
        <taxon>Ascomycota</taxon>
        <taxon>Pezizomycotina</taxon>
        <taxon>Dothideomycetes</taxon>
        <taxon>Pleosporomycetidae</taxon>
        <taxon>Pleosporales</taxon>
        <taxon>Massarineae</taxon>
        <taxon>Didymosphaeriaceae</taxon>
        <taxon>Paraconiothyrium</taxon>
    </lineage>
</organism>
<keyword evidence="3" id="KW-0732">Signal</keyword>
<comment type="function">
    <text evidence="1">Lytic polysaccharide monooxygenase (LMPO) that depolymerizes crystalline and amorphous polysaccharides via the oxidation of scissile alpha- or beta-(1-4)-glycosidic bonds, yielding C1 and/or C4 oxidation products. Catalysis by LPMOs requires the reduction of the active-site copper from Cu(II) to Cu(I) by a reducing agent and H(2)O(2) or O(2) as a cosubstrate.</text>
</comment>
<evidence type="ECO:0000259" key="4">
    <source>
        <dbReference type="Pfam" id="PF03443"/>
    </source>
</evidence>
<keyword evidence="1" id="KW-0136">Cellulose degradation</keyword>
<keyword evidence="1" id="KW-0119">Carbohydrate metabolism</keyword>
<keyword evidence="1" id="KW-0624">Polysaccharide degradation</keyword>
<evidence type="ECO:0000256" key="3">
    <source>
        <dbReference type="SAM" id="SignalP"/>
    </source>
</evidence>
<dbReference type="Pfam" id="PF03443">
    <property type="entry name" value="AA9"/>
    <property type="match status" value="1"/>
</dbReference>
<comment type="subcellular location">
    <subcellularLocation>
        <location evidence="1">Secreted</location>
    </subcellularLocation>
</comment>
<feature type="region of interest" description="Disordered" evidence="2">
    <location>
        <begin position="296"/>
        <end position="343"/>
    </location>
</feature>
<keyword evidence="6" id="KW-1185">Reference proteome</keyword>
<dbReference type="EC" id="1.14.99.56" evidence="1"/>
<comment type="caution">
    <text evidence="5">The sequence shown here is derived from an EMBL/GenBank/DDBJ whole genome shotgun (WGS) entry which is preliminary data.</text>
</comment>
<feature type="compositionally biased region" description="Gly residues" evidence="2">
    <location>
        <begin position="323"/>
        <end position="333"/>
    </location>
</feature>
<keyword evidence="1" id="KW-0964">Secreted</keyword>
<comment type="catalytic activity">
    <reaction evidence="1">
        <text>[(1-&gt;4)-beta-D-glucosyl]n+m + reduced acceptor + O2 = 4-dehydro-beta-D-glucosyl-[(1-&gt;4)-beta-D-glucosyl]n-1 + [(1-&gt;4)-beta-D-glucosyl]m + acceptor + H2O.</text>
        <dbReference type="EC" id="1.14.99.56"/>
    </reaction>
</comment>
<dbReference type="EMBL" id="JAKJXO020000018">
    <property type="protein sequence ID" value="KAL1593814.1"/>
    <property type="molecule type" value="Genomic_DNA"/>
</dbReference>
<gene>
    <name evidence="5" type="ORF">SLS60_010546</name>
</gene>
<evidence type="ECO:0000256" key="2">
    <source>
        <dbReference type="SAM" id="MobiDB-lite"/>
    </source>
</evidence>
<dbReference type="PANTHER" id="PTHR36182">
    <property type="entry name" value="PROTEIN, PUTATIVE (AFU_ORTHOLOGUE AFUA_6G10930)-RELATED"/>
    <property type="match status" value="1"/>
</dbReference>
<feature type="compositionally biased region" description="Low complexity" evidence="2">
    <location>
        <begin position="296"/>
        <end position="322"/>
    </location>
</feature>
<dbReference type="Gene3D" id="2.70.50.70">
    <property type="match status" value="1"/>
</dbReference>
<reference evidence="5 6" key="1">
    <citation type="submission" date="2024-02" db="EMBL/GenBank/DDBJ databases">
        <title>De novo assembly and annotation of 12 fungi associated with fruit tree decline syndrome in Ontario, Canada.</title>
        <authorList>
            <person name="Sulman M."/>
            <person name="Ellouze W."/>
            <person name="Ilyukhin E."/>
        </authorList>
    </citation>
    <scope>NUCLEOTIDE SEQUENCE [LARGE SCALE GENOMIC DNA]</scope>
    <source>
        <strain evidence="5 6">M42-189</strain>
    </source>
</reference>
<feature type="chain" id="PRO_5045209026" description="AA9 family lytic polysaccharide monooxygenase" evidence="3">
    <location>
        <begin position="18"/>
        <end position="410"/>
    </location>
</feature>
<comment type="domain">
    <text evidence="1">Has a modular structure: an endo-beta-1,4-glucanase catalytic module at the N-terminus, a linker rich in serines and threonines, and a C-terminal carbohydrate-binding module (CBM).</text>
</comment>
<dbReference type="PANTHER" id="PTHR36182:SF2">
    <property type="entry name" value="LYTIC POLYSACCHARIDE MONOOXYGENASE"/>
    <property type="match status" value="1"/>
</dbReference>
<dbReference type="InterPro" id="IPR005103">
    <property type="entry name" value="AA9_LPMO"/>
</dbReference>
<name>A0ABR3QNT0_9PLEO</name>
<feature type="compositionally biased region" description="Low complexity" evidence="2">
    <location>
        <begin position="334"/>
        <end position="343"/>
    </location>
</feature>
<dbReference type="Proteomes" id="UP001521785">
    <property type="component" value="Unassembled WGS sequence"/>
</dbReference>
<feature type="domain" description="Auxiliary Activity family 9 catalytic" evidence="4">
    <location>
        <begin position="29"/>
        <end position="174"/>
    </location>
</feature>
<proteinExistence type="predicted"/>
<protein>
    <recommendedName>
        <fullName evidence="1">AA9 family lytic polysaccharide monooxygenase</fullName>
        <ecNumber evidence="1">1.14.99.56</ecNumber>
    </recommendedName>
    <alternativeName>
        <fullName evidence="1">Endo-beta-1,4-glucanase</fullName>
    </alternativeName>
    <alternativeName>
        <fullName evidence="1">Glycosyl hydrolase 61 family protein</fullName>
    </alternativeName>
</protein>
<keyword evidence="1" id="KW-1015">Disulfide bond</keyword>
<evidence type="ECO:0000313" key="6">
    <source>
        <dbReference type="Proteomes" id="UP001521785"/>
    </source>
</evidence>
<accession>A0ABR3QNT0</accession>